<feature type="domain" description="D-isomer specific 2-hydroxyacid dehydrogenase catalytic" evidence="5">
    <location>
        <begin position="19"/>
        <end position="306"/>
    </location>
</feature>
<dbReference type="SUPFAM" id="SSF52283">
    <property type="entry name" value="Formate/glycerate dehydrogenase catalytic domain-like"/>
    <property type="match status" value="1"/>
</dbReference>
<dbReference type="SUPFAM" id="SSF51735">
    <property type="entry name" value="NAD(P)-binding Rossmann-fold domains"/>
    <property type="match status" value="1"/>
</dbReference>
<evidence type="ECO:0000259" key="6">
    <source>
        <dbReference type="Pfam" id="PF02826"/>
    </source>
</evidence>
<dbReference type="Proteomes" id="UP001163719">
    <property type="component" value="Unassembled WGS sequence"/>
</dbReference>
<dbReference type="CDD" id="cd12179">
    <property type="entry name" value="2-Hacid_dh_14"/>
    <property type="match status" value="1"/>
</dbReference>
<proteinExistence type="inferred from homology"/>
<dbReference type="Pfam" id="PF00389">
    <property type="entry name" value="2-Hacid_dh"/>
    <property type="match status" value="1"/>
</dbReference>
<evidence type="ECO:0000313" key="7">
    <source>
        <dbReference type="EMBL" id="MCW3160950.1"/>
    </source>
</evidence>
<comment type="similarity">
    <text evidence="1 4">Belongs to the D-isomer specific 2-hydroxyacid dehydrogenase family.</text>
</comment>
<dbReference type="EMBL" id="JAPDHV010000002">
    <property type="protein sequence ID" value="MCW3160950.1"/>
    <property type="molecule type" value="Genomic_DNA"/>
</dbReference>
<accession>A0ABT3HMD6</accession>
<name>A0ABT3HMD6_9FLAO</name>
<evidence type="ECO:0000256" key="3">
    <source>
        <dbReference type="ARBA" id="ARBA00023027"/>
    </source>
</evidence>
<reference evidence="7" key="1">
    <citation type="submission" date="2022-10" db="EMBL/GenBank/DDBJ databases">
        <title>Chryseobacterium babae sp. nov. isolated from the gut of the beetle Oryctes rhinoceros, and Chryseobacterium kimseyorum sp. nov., isolated from a stick insect rearing cage.</title>
        <authorList>
            <person name="Shelomi M."/>
            <person name="Han C.-J."/>
            <person name="Chen W.-M."/>
            <person name="Chen H.-K."/>
            <person name="Liaw S.-J."/>
            <person name="Muhle E."/>
            <person name="Clermont D."/>
        </authorList>
    </citation>
    <scope>NUCLEOTIDE SEQUENCE</scope>
    <source>
        <strain evidence="7">WLa1L2M3</strain>
    </source>
</reference>
<dbReference type="InterPro" id="IPR006140">
    <property type="entry name" value="D-isomer_DH_NAD-bd"/>
</dbReference>
<protein>
    <submittedName>
        <fullName evidence="7">2-hydroxyacid dehydrogenase</fullName>
    </submittedName>
</protein>
<evidence type="ECO:0000256" key="1">
    <source>
        <dbReference type="ARBA" id="ARBA00005854"/>
    </source>
</evidence>
<dbReference type="RefSeq" id="WP_264742893.1">
    <property type="nucleotide sequence ID" value="NZ_JAPDHV010000002.1"/>
</dbReference>
<dbReference type="InterPro" id="IPR006139">
    <property type="entry name" value="D-isomer_2_OHA_DH_cat_dom"/>
</dbReference>
<dbReference type="Gene3D" id="3.40.50.720">
    <property type="entry name" value="NAD(P)-binding Rossmann-like Domain"/>
    <property type="match status" value="2"/>
</dbReference>
<keyword evidence="2 4" id="KW-0560">Oxidoreductase</keyword>
<evidence type="ECO:0000259" key="5">
    <source>
        <dbReference type="Pfam" id="PF00389"/>
    </source>
</evidence>
<dbReference type="InterPro" id="IPR036291">
    <property type="entry name" value="NAD(P)-bd_dom_sf"/>
</dbReference>
<evidence type="ECO:0000256" key="4">
    <source>
        <dbReference type="RuleBase" id="RU003719"/>
    </source>
</evidence>
<comment type="caution">
    <text evidence="7">The sequence shown here is derived from an EMBL/GenBank/DDBJ whole genome shotgun (WGS) entry which is preliminary data.</text>
</comment>
<keyword evidence="8" id="KW-1185">Reference proteome</keyword>
<dbReference type="PANTHER" id="PTHR43761:SF1">
    <property type="entry name" value="D-ISOMER SPECIFIC 2-HYDROXYACID DEHYDROGENASE CATALYTIC DOMAIN-CONTAINING PROTEIN-RELATED"/>
    <property type="match status" value="1"/>
</dbReference>
<dbReference type="Pfam" id="PF02826">
    <property type="entry name" value="2-Hacid_dh_C"/>
    <property type="match status" value="1"/>
</dbReference>
<evidence type="ECO:0000313" key="8">
    <source>
        <dbReference type="Proteomes" id="UP001163719"/>
    </source>
</evidence>
<keyword evidence="3" id="KW-0520">NAD</keyword>
<dbReference type="InterPro" id="IPR050418">
    <property type="entry name" value="D-iso_2-hydroxyacid_DH_PdxB"/>
</dbReference>
<feature type="domain" description="D-isomer specific 2-hydroxyacid dehydrogenase NAD-binding" evidence="6">
    <location>
        <begin position="105"/>
        <end position="286"/>
    </location>
</feature>
<organism evidence="7 8">
    <name type="scientific">Chryseobacterium oryctis</name>
    <dbReference type="NCBI Taxonomy" id="2952618"/>
    <lineage>
        <taxon>Bacteria</taxon>
        <taxon>Pseudomonadati</taxon>
        <taxon>Bacteroidota</taxon>
        <taxon>Flavobacteriia</taxon>
        <taxon>Flavobacteriales</taxon>
        <taxon>Weeksellaceae</taxon>
        <taxon>Chryseobacterium group</taxon>
        <taxon>Chryseobacterium</taxon>
    </lineage>
</organism>
<evidence type="ECO:0000256" key="2">
    <source>
        <dbReference type="ARBA" id="ARBA00023002"/>
    </source>
</evidence>
<dbReference type="PANTHER" id="PTHR43761">
    <property type="entry name" value="D-ISOMER SPECIFIC 2-HYDROXYACID DEHYDROGENASE FAMILY PROTEIN (AFU_ORTHOLOGUE AFUA_1G13630)"/>
    <property type="match status" value="1"/>
</dbReference>
<sequence>MKILLLDKNHPLITEQLLAKNFILEEDVTSSYGEVCAKIENYDGIIIRSRIPLDKNFLEKAKNLKFIARVGAGMENIDIPVAEKLGIKLINSPEGNRDSVAEHVVGMLLILMNRLFIASQEVKNGVWLREENRGDELLGKTVGLIGYGNMGKATAKRLSGFGCNVIFHDILPNLSDEYATQVSLEELKEKAEVLSLHIPLTDETHYLIDDSFISEMKNEFYFVNTARGKNVKTKYLVDGLRSGKIKGACLDVLEYEKSSFENLEIENEDLEYLLKSEKAIVTPHIAGWTHQSKEKLAQVIVDKIIASFG</sequence>
<gene>
    <name evidence="7" type="ORF">OH806_06675</name>
</gene>